<proteinExistence type="predicted"/>
<dbReference type="EMBL" id="MU394395">
    <property type="protein sequence ID" value="KAI6081463.1"/>
    <property type="molecule type" value="Genomic_DNA"/>
</dbReference>
<evidence type="ECO:0000313" key="1">
    <source>
        <dbReference type="EMBL" id="KAI6081463.1"/>
    </source>
</evidence>
<sequence length="278" mass="32145">MHSTTAEILEALDEYRTHIAAHNRRALEIYVPWLESITPSEDDLEDMEDGRAEERKMDFLYQLIGSGAADHGVEKPRDILDRYDELCPLLCLDGTLVRPSDEAERAWARDRHFRTIEEELKKKALEDVRDTITVPAEMLVLAEHVDSLHGSGLMDWISEHQVTFWYGPEWHGSSYLAETVMTPDEIREGSSLGAEGWEVAAGVECGAGENATAWIAYCRKASTDPWEWRYFVERLEYRLDVFDTIPDLLRWYKTFREQSLVNLPEYEPQDIYNGNTVR</sequence>
<keyword evidence="2" id="KW-1185">Reference proteome</keyword>
<comment type="caution">
    <text evidence="1">The sequence shown here is derived from an EMBL/GenBank/DDBJ whole genome shotgun (WGS) entry which is preliminary data.</text>
</comment>
<protein>
    <submittedName>
        <fullName evidence="1">Uncharacterized protein</fullName>
    </submittedName>
</protein>
<organism evidence="1 2">
    <name type="scientific">Hypoxylon rubiginosum</name>
    <dbReference type="NCBI Taxonomy" id="110542"/>
    <lineage>
        <taxon>Eukaryota</taxon>
        <taxon>Fungi</taxon>
        <taxon>Dikarya</taxon>
        <taxon>Ascomycota</taxon>
        <taxon>Pezizomycotina</taxon>
        <taxon>Sordariomycetes</taxon>
        <taxon>Xylariomycetidae</taxon>
        <taxon>Xylariales</taxon>
        <taxon>Hypoxylaceae</taxon>
        <taxon>Hypoxylon</taxon>
    </lineage>
</organism>
<dbReference type="Proteomes" id="UP001497680">
    <property type="component" value="Unassembled WGS sequence"/>
</dbReference>
<name>A0ACC0CLX3_9PEZI</name>
<accession>A0ACC0CLX3</accession>
<gene>
    <name evidence="1" type="ORF">F4821DRAFT_26315</name>
</gene>
<reference evidence="1 2" key="1">
    <citation type="journal article" date="2022" name="New Phytol.">
        <title>Ecological generalism drives hyperdiversity of secondary metabolite gene clusters in xylarialean endophytes.</title>
        <authorList>
            <person name="Franco M.E.E."/>
            <person name="Wisecaver J.H."/>
            <person name="Arnold A.E."/>
            <person name="Ju Y.M."/>
            <person name="Slot J.C."/>
            <person name="Ahrendt S."/>
            <person name="Moore L.P."/>
            <person name="Eastman K.E."/>
            <person name="Scott K."/>
            <person name="Konkel Z."/>
            <person name="Mondo S.J."/>
            <person name="Kuo A."/>
            <person name="Hayes R.D."/>
            <person name="Haridas S."/>
            <person name="Andreopoulos B."/>
            <person name="Riley R."/>
            <person name="LaButti K."/>
            <person name="Pangilinan J."/>
            <person name="Lipzen A."/>
            <person name="Amirebrahimi M."/>
            <person name="Yan J."/>
            <person name="Adam C."/>
            <person name="Keymanesh K."/>
            <person name="Ng V."/>
            <person name="Louie K."/>
            <person name="Northen T."/>
            <person name="Drula E."/>
            <person name="Henrissat B."/>
            <person name="Hsieh H.M."/>
            <person name="Youens-Clark K."/>
            <person name="Lutzoni F."/>
            <person name="Miadlikowska J."/>
            <person name="Eastwood D.C."/>
            <person name="Hamelin R.C."/>
            <person name="Grigoriev I.V."/>
            <person name="U'Ren J.M."/>
        </authorList>
    </citation>
    <scope>NUCLEOTIDE SEQUENCE [LARGE SCALE GENOMIC DNA]</scope>
    <source>
        <strain evidence="1 2">ER1909</strain>
    </source>
</reference>
<evidence type="ECO:0000313" key="2">
    <source>
        <dbReference type="Proteomes" id="UP001497680"/>
    </source>
</evidence>